<proteinExistence type="inferred from homology"/>
<evidence type="ECO:0000256" key="1">
    <source>
        <dbReference type="ARBA" id="ARBA00001971"/>
    </source>
</evidence>
<keyword evidence="7" id="KW-0812">Transmembrane</keyword>
<feature type="region of interest" description="Disordered" evidence="6">
    <location>
        <begin position="124"/>
        <end position="174"/>
    </location>
</feature>
<dbReference type="InterPro" id="IPR001128">
    <property type="entry name" value="Cyt_P450"/>
</dbReference>
<comment type="cofactor">
    <cofactor evidence="1">
        <name>heme</name>
        <dbReference type="ChEBI" id="CHEBI:30413"/>
    </cofactor>
</comment>
<dbReference type="PROSITE" id="PS00086">
    <property type="entry name" value="CYTOCHROME_P450"/>
    <property type="match status" value="1"/>
</dbReference>
<keyword evidence="9" id="KW-1185">Reference proteome</keyword>
<protein>
    <recommendedName>
        <fullName evidence="10">Cytochrome P450 monooxygenase</fullName>
    </recommendedName>
</protein>
<keyword evidence="4" id="KW-0479">Metal-binding</keyword>
<feature type="transmembrane region" description="Helical" evidence="7">
    <location>
        <begin position="509"/>
        <end position="533"/>
    </location>
</feature>
<feature type="transmembrane region" description="Helical" evidence="7">
    <location>
        <begin position="545"/>
        <end position="565"/>
    </location>
</feature>
<dbReference type="InterPro" id="IPR017972">
    <property type="entry name" value="Cyt_P450_CS"/>
</dbReference>
<sequence length="1028" mass="117704">MENRPFRPASPPERLPAYYQDTGDDNIQYCFRDFDSKRNFDLFDRQTREHKSSNFCLDFGEDDAYCAFDLDAQAYKTLLNSPRPTELHTRWINIWMPYNQKDLIRVLASHFDFTPRLLGIIKSDPVPPRNTPSLQTKKSSSTLRSMLSHASSKSSSIKQRAKQANEESMDSESSIGMTEMMQSTQLELVRDLSHYQLVDNVWHWSTVDQGRRYMCIGYNSLHNVRSKETNTHPHISDRSRDIPHGKRVWNWLLLCEDKTVISISEDPFPFTTGPLNKEDLKTLFTTRRNLVNVFRQLTKAPTPLRDTALTQLPIRQRLGSSDEETAHRPTDAPGLLFYYLFEDWGATFDLISRREHGYAAELDRLRQEMLQTANLTHVDQLHHIGCQLAVLKRVYNSYELLIERVLKKQEATLASLKNSRILSGNASLISSHPLLNESPVGPLIPEADSLLGVALSSAARVRFERLKDRILLYALSEITECLDQKESLVMMNFNLIAIKESFSVERLTWVTLLLAKITILFTPVTLMTGYFSIQFRAVEFEIRSYWVAFGIVFGASVGLLVLFSWRRAKEFGRGQDFIQPFTYVVPEFHVALEKEDPRYSANKDLLKDVMTPSFLQNVSASQIYLRTTNLVNLWNFKLKHARGRAIDAFEDIFSAASDMILAAAVAVNDENSAIVQQLKFLESFDKELPLKFDEKHNSMVFPHMQNLAHVTGLTRLSEHIGEQVLIAFPNVMHYYCLLKDKLLRQSYGCVKRFDTTEIQKSVSRLENETVTSVLDHMVRREKKAADNKGAKPNYFRAGIFDEEGHYNEPHGTWSVLLTILTVNWLLPSRARNQRNDHAKAYGEGRQPTKDEIANANIPYLLAVIEETLRMRPPFPALIRSTLVDTEIMGYKVPKGTTVLMPSTGPGLDEPAIPVPDDLRTKSGIPKRRPDWSPEDVHLFNPNRWLRWDEESKEMVFDPSAGPMQSFGFGPRQCFGKRLAYIQLRTLVTLLFWSFKLGRLDGEIASLGGHESTTLVPNYCYVKLEEAPA</sequence>
<keyword evidence="5" id="KW-0408">Iron</keyword>
<comment type="caution">
    <text evidence="8">The sequence shown here is derived from an EMBL/GenBank/DDBJ whole genome shotgun (WGS) entry which is preliminary data.</text>
</comment>
<evidence type="ECO:0000256" key="3">
    <source>
        <dbReference type="ARBA" id="ARBA00010617"/>
    </source>
</evidence>
<evidence type="ECO:0000313" key="8">
    <source>
        <dbReference type="EMBL" id="KAL1792217.1"/>
    </source>
</evidence>
<accession>A0ABR3U6X4</accession>
<dbReference type="InterPro" id="IPR036396">
    <property type="entry name" value="Cyt_P450_sf"/>
</dbReference>
<dbReference type="InterPro" id="IPR002403">
    <property type="entry name" value="Cyt_P450_E_grp-IV"/>
</dbReference>
<evidence type="ECO:0000256" key="6">
    <source>
        <dbReference type="SAM" id="MobiDB-lite"/>
    </source>
</evidence>
<dbReference type="Proteomes" id="UP001578633">
    <property type="component" value="Chromosome 10"/>
</dbReference>
<gene>
    <name evidence="8" type="ORF">ACET3X_009968</name>
</gene>
<name>A0ABR3U6X4_9PLEO</name>
<reference evidence="8 9" key="1">
    <citation type="submission" date="2024-09" db="EMBL/GenBank/DDBJ databases">
        <title>T2T genomes of carrot and Alternaria dauci and their utility for understanding host-pathogen interaction during carrot leaf blight disease.</title>
        <authorList>
            <person name="Liu W."/>
            <person name="Xu S."/>
            <person name="Ou C."/>
            <person name="Liu X."/>
            <person name="Zhuang F."/>
            <person name="Deng X.W."/>
        </authorList>
    </citation>
    <scope>NUCLEOTIDE SEQUENCE [LARGE SCALE GENOMIC DNA]</scope>
    <source>
        <strain evidence="8 9">A2016</strain>
    </source>
</reference>
<dbReference type="RefSeq" id="XP_069302801.1">
    <property type="nucleotide sequence ID" value="XM_069456141.1"/>
</dbReference>
<evidence type="ECO:0008006" key="10">
    <source>
        <dbReference type="Google" id="ProtNLM"/>
    </source>
</evidence>
<dbReference type="PRINTS" id="PR00465">
    <property type="entry name" value="EP450IV"/>
</dbReference>
<evidence type="ECO:0000256" key="5">
    <source>
        <dbReference type="ARBA" id="ARBA00023004"/>
    </source>
</evidence>
<comment type="similarity">
    <text evidence="3">Belongs to the cytochrome P450 family.</text>
</comment>
<keyword evidence="7" id="KW-0472">Membrane</keyword>
<keyword evidence="7" id="KW-1133">Transmembrane helix</keyword>
<organism evidence="8 9">
    <name type="scientific">Alternaria dauci</name>
    <dbReference type="NCBI Taxonomy" id="48095"/>
    <lineage>
        <taxon>Eukaryota</taxon>
        <taxon>Fungi</taxon>
        <taxon>Dikarya</taxon>
        <taxon>Ascomycota</taxon>
        <taxon>Pezizomycotina</taxon>
        <taxon>Dothideomycetes</taxon>
        <taxon>Pleosporomycetidae</taxon>
        <taxon>Pleosporales</taxon>
        <taxon>Pleosporineae</taxon>
        <taxon>Pleosporaceae</taxon>
        <taxon>Alternaria</taxon>
        <taxon>Alternaria sect. Porri</taxon>
    </lineage>
</organism>
<evidence type="ECO:0000256" key="2">
    <source>
        <dbReference type="ARBA" id="ARBA00004651"/>
    </source>
</evidence>
<evidence type="ECO:0000313" key="9">
    <source>
        <dbReference type="Proteomes" id="UP001578633"/>
    </source>
</evidence>
<dbReference type="PANTHER" id="PTHR46494">
    <property type="entry name" value="CORA FAMILY METAL ION TRANSPORTER (EUROFUNG)"/>
    <property type="match status" value="1"/>
</dbReference>
<comment type="subcellular location">
    <subcellularLocation>
        <location evidence="2">Cell membrane</location>
        <topology evidence="2">Multi-pass membrane protein</topology>
    </subcellularLocation>
</comment>
<feature type="compositionally biased region" description="Low complexity" evidence="6">
    <location>
        <begin position="145"/>
        <end position="156"/>
    </location>
</feature>
<evidence type="ECO:0000256" key="7">
    <source>
        <dbReference type="SAM" id="Phobius"/>
    </source>
</evidence>
<dbReference type="EMBL" id="JBHGVX010000010">
    <property type="protein sequence ID" value="KAL1792217.1"/>
    <property type="molecule type" value="Genomic_DNA"/>
</dbReference>
<dbReference type="Gene3D" id="1.10.630.10">
    <property type="entry name" value="Cytochrome P450"/>
    <property type="match status" value="1"/>
</dbReference>
<dbReference type="GeneID" id="96090290"/>
<dbReference type="Pfam" id="PF00067">
    <property type="entry name" value="p450"/>
    <property type="match status" value="2"/>
</dbReference>
<dbReference type="PANTHER" id="PTHR46494:SF1">
    <property type="entry name" value="CORA FAMILY METAL ION TRANSPORTER (EUROFUNG)"/>
    <property type="match status" value="1"/>
</dbReference>
<dbReference type="SUPFAM" id="SSF48264">
    <property type="entry name" value="Cytochrome P450"/>
    <property type="match status" value="1"/>
</dbReference>
<feature type="compositionally biased region" description="Polar residues" evidence="6">
    <location>
        <begin position="131"/>
        <end position="144"/>
    </location>
</feature>
<evidence type="ECO:0000256" key="4">
    <source>
        <dbReference type="ARBA" id="ARBA00022723"/>
    </source>
</evidence>